<dbReference type="InterPro" id="IPR010982">
    <property type="entry name" value="Lambda_DNA-bd_dom_sf"/>
</dbReference>
<dbReference type="InterPro" id="IPR001387">
    <property type="entry name" value="Cro/C1-type_HTH"/>
</dbReference>
<accession>A0ABT0E8D0</accession>
<dbReference type="Gene3D" id="1.10.260.40">
    <property type="entry name" value="lambda repressor-like DNA-binding domains"/>
    <property type="match status" value="1"/>
</dbReference>
<dbReference type="SUPFAM" id="SSF47413">
    <property type="entry name" value="lambda repressor-like DNA-binding domains"/>
    <property type="match status" value="1"/>
</dbReference>
<keyword evidence="3" id="KW-1185">Reference proteome</keyword>
<organism evidence="2 3">
    <name type="scientific">Alcanivorax quisquiliarum</name>
    <dbReference type="NCBI Taxonomy" id="2933565"/>
    <lineage>
        <taxon>Bacteria</taxon>
        <taxon>Pseudomonadati</taxon>
        <taxon>Pseudomonadota</taxon>
        <taxon>Gammaproteobacteria</taxon>
        <taxon>Oceanospirillales</taxon>
        <taxon>Alcanivoracaceae</taxon>
        <taxon>Alcanivorax</taxon>
    </lineage>
</organism>
<dbReference type="PROSITE" id="PS50943">
    <property type="entry name" value="HTH_CROC1"/>
    <property type="match status" value="1"/>
</dbReference>
<proteinExistence type="predicted"/>
<evidence type="ECO:0000259" key="1">
    <source>
        <dbReference type="PROSITE" id="PS50943"/>
    </source>
</evidence>
<protein>
    <submittedName>
        <fullName evidence="2">Helix-turn-helix domain-containing protein</fullName>
    </submittedName>
</protein>
<dbReference type="EMBL" id="JALKII010000006">
    <property type="protein sequence ID" value="MCK0538020.1"/>
    <property type="molecule type" value="Genomic_DNA"/>
</dbReference>
<name>A0ABT0E8D0_9GAMM</name>
<comment type="caution">
    <text evidence="2">The sequence shown here is derived from an EMBL/GenBank/DDBJ whole genome shotgun (WGS) entry which is preliminary data.</text>
</comment>
<evidence type="ECO:0000313" key="2">
    <source>
        <dbReference type="EMBL" id="MCK0538020.1"/>
    </source>
</evidence>
<dbReference type="CDD" id="cd00093">
    <property type="entry name" value="HTH_XRE"/>
    <property type="match status" value="1"/>
</dbReference>
<gene>
    <name evidence="2" type="ORF">MU846_09885</name>
</gene>
<dbReference type="Pfam" id="PF01381">
    <property type="entry name" value="HTH_3"/>
    <property type="match status" value="1"/>
</dbReference>
<sequence length="95" mass="10443">MTQEQLGFELNVTKASVSAWENGREAPGFRLLPKLREVVGVSLDELLCGADSAGALAEPYHAYGAEVRSETEAALLRAFRRLSVKRRQGLLDLIE</sequence>
<evidence type="ECO:0000313" key="3">
    <source>
        <dbReference type="Proteomes" id="UP001165524"/>
    </source>
</evidence>
<dbReference type="Proteomes" id="UP001165524">
    <property type="component" value="Unassembled WGS sequence"/>
</dbReference>
<feature type="domain" description="HTH cro/C1-type" evidence="1">
    <location>
        <begin position="1"/>
        <end position="46"/>
    </location>
</feature>
<reference evidence="2" key="1">
    <citation type="submission" date="2022-04" db="EMBL/GenBank/DDBJ databases">
        <title>Alcanivorax sp. CY1518 draft genome sequence.</title>
        <authorList>
            <person name="Zhao G."/>
            <person name="An M."/>
        </authorList>
    </citation>
    <scope>NUCLEOTIDE SEQUENCE</scope>
    <source>
        <strain evidence="2">CY1518</strain>
    </source>
</reference>